<feature type="domain" description="EAL" evidence="1">
    <location>
        <begin position="351"/>
        <end position="605"/>
    </location>
</feature>
<dbReference type="InterPro" id="IPR001633">
    <property type="entry name" value="EAL_dom"/>
</dbReference>
<dbReference type="EMBL" id="MLJW01000324">
    <property type="protein sequence ID" value="OIQ89593.1"/>
    <property type="molecule type" value="Genomic_DNA"/>
</dbReference>
<dbReference type="PANTHER" id="PTHR33121:SF79">
    <property type="entry name" value="CYCLIC DI-GMP PHOSPHODIESTERASE PDED-RELATED"/>
    <property type="match status" value="1"/>
</dbReference>
<dbReference type="Gene3D" id="3.30.450.40">
    <property type="match status" value="1"/>
</dbReference>
<accession>A0A1J5R0V4</accession>
<dbReference type="InterPro" id="IPR043128">
    <property type="entry name" value="Rev_trsase/Diguanyl_cyclase"/>
</dbReference>
<comment type="caution">
    <text evidence="3">The sequence shown here is derived from an EMBL/GenBank/DDBJ whole genome shotgun (WGS) entry which is preliminary data.</text>
</comment>
<evidence type="ECO:0000259" key="1">
    <source>
        <dbReference type="PROSITE" id="PS50883"/>
    </source>
</evidence>
<dbReference type="InterPro" id="IPR050706">
    <property type="entry name" value="Cyclic-di-GMP_PDE-like"/>
</dbReference>
<dbReference type="Gene3D" id="3.30.70.270">
    <property type="match status" value="1"/>
</dbReference>
<sequence length="715" mass="79114">MRQLDELPLSIGPVSAEAQVGIEVIRRLAAQRDLERFFEMAAAEAARVLNADGAAMIELDGPTRLRYRFFQGLPERYCRLAAGFGFEIDKGTAGLALRSGEPVFTADYANSEHAMPEFVRCGLAANLTVPVGPPDDRRGVIALSWFDRAPKAAPDAEQLAVVAMLADLLYWAWHRRHLELSLQQQARHDALTGLPNRRYLLGHLDAMLRQPSSGAPLAVVWLDLDGFKQVNDQHGHAQGDAVLGVFAERLRHAVRETDFVARLGGDEFAVVFAEVHGEHELQTLLERLSACLNRPYHLRGGIVVECPASMGAAWAGSALADAETLLRDADRAMYLAKGRHGPGPFAWRLFSEPLPGVDPDAGGELPGQLELHYQPVFDVERGQVVRLESLARLRRGGELLAPAQFLGQLDSRQHRRLLEGVLDAALHQLAQWDLQGLPELGVSVNVEPRSLIEPDLARRVGQSLQRHGLHPSRLTLEILERDELLSRDAALRQLTLLRAMGVRLAIDDLGAGHSNLLRLRGLPIDEIKLDQAFVRDIARNLQDIAFVRSVHELAHGLHVDLVAEGAETAQIIEILRALGIRQVQGWGVARAVPAVELPKLLARLQRWRPASVGSALALAYTRLLNLDSHILGLLHNAPAQLRPCAPCEAIHAELDSALRDVPAARELYRQQRVLLADMARHHELDLRLPMRRYRQLGERARELLAMAARMQPVDS</sequence>
<dbReference type="PROSITE" id="PS50883">
    <property type="entry name" value="EAL"/>
    <property type="match status" value="1"/>
</dbReference>
<dbReference type="EC" id="3.1.4.52" evidence="3"/>
<dbReference type="Gene3D" id="3.20.20.450">
    <property type="entry name" value="EAL domain"/>
    <property type="match status" value="1"/>
</dbReference>
<proteinExistence type="predicted"/>
<organism evidence="3">
    <name type="scientific">mine drainage metagenome</name>
    <dbReference type="NCBI Taxonomy" id="410659"/>
    <lineage>
        <taxon>unclassified sequences</taxon>
        <taxon>metagenomes</taxon>
        <taxon>ecological metagenomes</taxon>
    </lineage>
</organism>
<keyword evidence="3" id="KW-0378">Hydrolase</keyword>
<gene>
    <name evidence="3" type="primary">gmr_141</name>
    <name evidence="3" type="ORF">GALL_285200</name>
</gene>
<name>A0A1J5R0V4_9ZZZZ</name>
<protein>
    <submittedName>
        <fullName evidence="3">Cyclic di-GMP phosphodiesterase Gmr</fullName>
        <ecNumber evidence="3">3.1.4.52</ecNumber>
    </submittedName>
</protein>
<dbReference type="InterPro" id="IPR029016">
    <property type="entry name" value="GAF-like_dom_sf"/>
</dbReference>
<dbReference type="SMART" id="SM00052">
    <property type="entry name" value="EAL"/>
    <property type="match status" value="1"/>
</dbReference>
<dbReference type="SUPFAM" id="SSF141868">
    <property type="entry name" value="EAL domain-like"/>
    <property type="match status" value="1"/>
</dbReference>
<dbReference type="GO" id="GO:0071111">
    <property type="term" value="F:cyclic-guanylate-specific phosphodiesterase activity"/>
    <property type="evidence" value="ECO:0007669"/>
    <property type="project" value="UniProtKB-EC"/>
</dbReference>
<dbReference type="SMART" id="SM00065">
    <property type="entry name" value="GAF"/>
    <property type="match status" value="1"/>
</dbReference>
<feature type="domain" description="GGDEF" evidence="2">
    <location>
        <begin position="215"/>
        <end position="352"/>
    </location>
</feature>
<dbReference type="SUPFAM" id="SSF55781">
    <property type="entry name" value="GAF domain-like"/>
    <property type="match status" value="1"/>
</dbReference>
<dbReference type="SUPFAM" id="SSF55073">
    <property type="entry name" value="Nucleotide cyclase"/>
    <property type="match status" value="1"/>
</dbReference>
<dbReference type="PANTHER" id="PTHR33121">
    <property type="entry name" value="CYCLIC DI-GMP PHOSPHODIESTERASE PDEF"/>
    <property type="match status" value="1"/>
</dbReference>
<evidence type="ECO:0000259" key="2">
    <source>
        <dbReference type="PROSITE" id="PS50887"/>
    </source>
</evidence>
<dbReference type="Pfam" id="PF00990">
    <property type="entry name" value="GGDEF"/>
    <property type="match status" value="1"/>
</dbReference>
<reference evidence="3" key="1">
    <citation type="submission" date="2016-10" db="EMBL/GenBank/DDBJ databases">
        <title>Sequence of Gallionella enrichment culture.</title>
        <authorList>
            <person name="Poehlein A."/>
            <person name="Muehling M."/>
            <person name="Daniel R."/>
        </authorList>
    </citation>
    <scope>NUCLEOTIDE SEQUENCE</scope>
</reference>
<dbReference type="AlphaFoldDB" id="A0A1J5R0V4"/>
<dbReference type="CDD" id="cd01949">
    <property type="entry name" value="GGDEF"/>
    <property type="match status" value="1"/>
</dbReference>
<dbReference type="InterPro" id="IPR000160">
    <property type="entry name" value="GGDEF_dom"/>
</dbReference>
<dbReference type="CDD" id="cd01948">
    <property type="entry name" value="EAL"/>
    <property type="match status" value="1"/>
</dbReference>
<dbReference type="SMART" id="SM00267">
    <property type="entry name" value="GGDEF"/>
    <property type="match status" value="1"/>
</dbReference>
<dbReference type="Pfam" id="PF13185">
    <property type="entry name" value="GAF_2"/>
    <property type="match status" value="1"/>
</dbReference>
<evidence type="ECO:0000313" key="3">
    <source>
        <dbReference type="EMBL" id="OIQ89593.1"/>
    </source>
</evidence>
<dbReference type="InterPro" id="IPR003018">
    <property type="entry name" value="GAF"/>
</dbReference>
<dbReference type="InterPro" id="IPR035919">
    <property type="entry name" value="EAL_sf"/>
</dbReference>
<dbReference type="InterPro" id="IPR029787">
    <property type="entry name" value="Nucleotide_cyclase"/>
</dbReference>
<dbReference type="Pfam" id="PF00563">
    <property type="entry name" value="EAL"/>
    <property type="match status" value="1"/>
</dbReference>
<dbReference type="NCBIfam" id="TIGR00254">
    <property type="entry name" value="GGDEF"/>
    <property type="match status" value="1"/>
</dbReference>
<dbReference type="PROSITE" id="PS50887">
    <property type="entry name" value="GGDEF"/>
    <property type="match status" value="1"/>
</dbReference>